<dbReference type="Proteomes" id="UP001500603">
    <property type="component" value="Unassembled WGS sequence"/>
</dbReference>
<dbReference type="Pfam" id="PF18007">
    <property type="entry name" value="Rv3651-like_N"/>
    <property type="match status" value="1"/>
</dbReference>
<comment type="caution">
    <text evidence="2">The sequence shown here is derived from an EMBL/GenBank/DDBJ whole genome shotgun (WGS) entry which is preliminary data.</text>
</comment>
<evidence type="ECO:0000313" key="3">
    <source>
        <dbReference type="Proteomes" id="UP001500603"/>
    </source>
</evidence>
<feature type="domain" description="Rv3651-like N-terminal" evidence="1">
    <location>
        <begin position="13"/>
        <end position="116"/>
    </location>
</feature>
<evidence type="ECO:0000313" key="2">
    <source>
        <dbReference type="EMBL" id="GAA5062320.1"/>
    </source>
</evidence>
<gene>
    <name evidence="2" type="ORF">GCM10023318_45820</name>
</gene>
<dbReference type="EMBL" id="BAABJM010000005">
    <property type="protein sequence ID" value="GAA5062320.1"/>
    <property type="molecule type" value="Genomic_DNA"/>
</dbReference>
<name>A0ABP9KRX4_9NOCA</name>
<dbReference type="InterPro" id="IPR041458">
    <property type="entry name" value="Rv3651-like_N"/>
</dbReference>
<organism evidence="2 3">
    <name type="scientific">Nocardia callitridis</name>
    <dbReference type="NCBI Taxonomy" id="648753"/>
    <lineage>
        <taxon>Bacteria</taxon>
        <taxon>Bacillati</taxon>
        <taxon>Actinomycetota</taxon>
        <taxon>Actinomycetes</taxon>
        <taxon>Mycobacteriales</taxon>
        <taxon>Nocardiaceae</taxon>
        <taxon>Nocardia</taxon>
    </lineage>
</organism>
<accession>A0ABP9KRX4</accession>
<proteinExistence type="predicted"/>
<evidence type="ECO:0000259" key="1">
    <source>
        <dbReference type="Pfam" id="PF18007"/>
    </source>
</evidence>
<keyword evidence="3" id="KW-1185">Reference proteome</keyword>
<sequence>MGECDASDAVIPWVTIETLTPEMISVASVGEAPRGFAGWQRVVQRLLSKTPAVYDTFTTSAIAEAVQTARERAEELDLEIPSRSGPHLLKLRPVFGPAGDVHAMRMWLGPASESVPQSNAAVGAIWDLETQTLQLPSGSTRLPGISAERYVPRMSIAELFRQMPTFDGHAEVLDLLYGPRAGAKLQFDVAVTDWSGRPPGQWRITIRARDDERTRGAWWLIEDVTSADTPAEWPTLERVGLREAHRRAGTHLAVVQLEHTSISHWLTDPAPWVRWDYLFRPVDVFHQDDRPRLVELGARLRSGDTAGVTIRALDYGGGYTPTSLLLYPYPGYANSQLAIAQLVRIADNFPVLDQVRPASESRQRGAPVGYDEQLRHWLAGRRKHSPAY</sequence>
<reference evidence="3" key="1">
    <citation type="journal article" date="2019" name="Int. J. Syst. Evol. Microbiol.">
        <title>The Global Catalogue of Microorganisms (GCM) 10K type strain sequencing project: providing services to taxonomists for standard genome sequencing and annotation.</title>
        <authorList>
            <consortium name="The Broad Institute Genomics Platform"/>
            <consortium name="The Broad Institute Genome Sequencing Center for Infectious Disease"/>
            <person name="Wu L."/>
            <person name="Ma J."/>
        </authorList>
    </citation>
    <scope>NUCLEOTIDE SEQUENCE [LARGE SCALE GENOMIC DNA]</scope>
    <source>
        <strain evidence="3">JCM 18298</strain>
    </source>
</reference>
<protein>
    <recommendedName>
        <fullName evidence="1">Rv3651-like N-terminal domain-containing protein</fullName>
    </recommendedName>
</protein>